<feature type="domain" description="F-box associated beta-propeller type 3" evidence="1">
    <location>
        <begin position="2"/>
        <end position="222"/>
    </location>
</feature>
<dbReference type="Gramene" id="ESQ30183">
    <property type="protein sequence ID" value="ESQ30183"/>
    <property type="gene ID" value="EUTSA_v10012378mg"/>
</dbReference>
<dbReference type="EMBL" id="KI517809">
    <property type="protein sequence ID" value="ESQ30183.1"/>
    <property type="molecule type" value="Genomic_DNA"/>
</dbReference>
<accession>V4KS54</accession>
<dbReference type="Pfam" id="PF08268">
    <property type="entry name" value="FBA_3"/>
    <property type="match status" value="1"/>
</dbReference>
<dbReference type="AlphaFoldDB" id="V4KS54"/>
<evidence type="ECO:0000313" key="2">
    <source>
        <dbReference type="EMBL" id="ESQ30183.1"/>
    </source>
</evidence>
<dbReference type="KEGG" id="eus:EUTSA_v10012378mg"/>
<dbReference type="PANTHER" id="PTHR31111">
    <property type="entry name" value="BNAA05G37150D PROTEIN-RELATED"/>
    <property type="match status" value="1"/>
</dbReference>
<proteinExistence type="predicted"/>
<dbReference type="InterPro" id="IPR017451">
    <property type="entry name" value="F-box-assoc_interact_dom"/>
</dbReference>
<evidence type="ECO:0000259" key="1">
    <source>
        <dbReference type="Pfam" id="PF08268"/>
    </source>
</evidence>
<dbReference type="STRING" id="72664.V4KS54"/>
<reference evidence="2 3" key="1">
    <citation type="journal article" date="2013" name="Front. Plant Sci.">
        <title>The Reference Genome of the Halophytic Plant Eutrema salsugineum.</title>
        <authorList>
            <person name="Yang R."/>
            <person name="Jarvis D.E."/>
            <person name="Chen H."/>
            <person name="Beilstein M.A."/>
            <person name="Grimwood J."/>
            <person name="Jenkins J."/>
            <person name="Shu S."/>
            <person name="Prochnik S."/>
            <person name="Xin M."/>
            <person name="Ma C."/>
            <person name="Schmutz J."/>
            <person name="Wing R.A."/>
            <person name="Mitchell-Olds T."/>
            <person name="Schumaker K.S."/>
            <person name="Wang X."/>
        </authorList>
    </citation>
    <scope>NUCLEOTIDE SEQUENCE [LARGE SCALE GENOMIC DNA]</scope>
</reference>
<feature type="non-terminal residue" evidence="2">
    <location>
        <position position="1"/>
    </location>
</feature>
<dbReference type="eggNOG" id="ENOG502SYMV">
    <property type="taxonomic scope" value="Eukaryota"/>
</dbReference>
<keyword evidence="3" id="KW-1185">Reference proteome</keyword>
<sequence length="231" mass="27148">WSESVHGLMVLGMSYGILVWNPTTGQHVTLPEPMFDYKYYCLGYDPVDDKFKLLCISRDRHQVPLVLTLGPREESWRETQNSPSHFSIRRKGICINGHVYYRAKIHFQGEERRSKDKKRVLMRFDVRYENFNTISIPEDPTLGNLIFEYQGKLAWFCSDLSSSIRFWVFEGGKKQEWSPRDFLLPFPRFALHDPVWQVPMSLCGVAHETGEFVYVAASTTRKYTRKYAEFL</sequence>
<dbReference type="NCBIfam" id="TIGR01640">
    <property type="entry name" value="F_box_assoc_1"/>
    <property type="match status" value="1"/>
</dbReference>
<dbReference type="InterPro" id="IPR013187">
    <property type="entry name" value="F-box-assoc_dom_typ3"/>
</dbReference>
<gene>
    <name evidence="2" type="ORF">EUTSA_v10012378mg</name>
</gene>
<name>V4KS54_EUTSA</name>
<dbReference type="PANTHER" id="PTHR31111:SF43">
    <property type="entry name" value="F-BOX ASSOCIATED UBIQUITINATION EFFECTOR FAMILY PROTEIN"/>
    <property type="match status" value="1"/>
</dbReference>
<organism evidence="2 3">
    <name type="scientific">Eutrema salsugineum</name>
    <name type="common">Saltwater cress</name>
    <name type="synonym">Sisymbrium salsugineum</name>
    <dbReference type="NCBI Taxonomy" id="72664"/>
    <lineage>
        <taxon>Eukaryota</taxon>
        <taxon>Viridiplantae</taxon>
        <taxon>Streptophyta</taxon>
        <taxon>Embryophyta</taxon>
        <taxon>Tracheophyta</taxon>
        <taxon>Spermatophyta</taxon>
        <taxon>Magnoliopsida</taxon>
        <taxon>eudicotyledons</taxon>
        <taxon>Gunneridae</taxon>
        <taxon>Pentapetalae</taxon>
        <taxon>rosids</taxon>
        <taxon>malvids</taxon>
        <taxon>Brassicales</taxon>
        <taxon>Brassicaceae</taxon>
        <taxon>Eutremeae</taxon>
        <taxon>Eutrema</taxon>
    </lineage>
</organism>
<dbReference type="Proteomes" id="UP000030689">
    <property type="component" value="Unassembled WGS sequence"/>
</dbReference>
<evidence type="ECO:0000313" key="3">
    <source>
        <dbReference type="Proteomes" id="UP000030689"/>
    </source>
</evidence>
<protein>
    <recommendedName>
        <fullName evidence="1">F-box associated beta-propeller type 3 domain-containing protein</fullName>
    </recommendedName>
</protein>